<keyword evidence="7" id="KW-1185">Reference proteome</keyword>
<feature type="transmembrane region" description="Helical" evidence="5">
    <location>
        <begin position="25"/>
        <end position="52"/>
    </location>
</feature>
<dbReference type="Pfam" id="PF02674">
    <property type="entry name" value="Colicin_V"/>
    <property type="match status" value="1"/>
</dbReference>
<evidence type="ECO:0000256" key="4">
    <source>
        <dbReference type="ARBA" id="ARBA00023136"/>
    </source>
</evidence>
<dbReference type="GO" id="GO:0009403">
    <property type="term" value="P:toxin biosynthetic process"/>
    <property type="evidence" value="ECO:0007669"/>
    <property type="project" value="InterPro"/>
</dbReference>
<accession>D2QCW0</accession>
<dbReference type="RefSeq" id="WP_012929467.1">
    <property type="nucleotide sequence ID" value="NC_013730.1"/>
</dbReference>
<sequence>MNTLDLLMLIPLAWGIFNGYRKGLLVEIVAIIAFVVAMIVGFKFLAFGIDLLSPYISRELARKILPWLGFSVIFFPTVVMINQMGFAIRRSLKYSILGTFDSVAGATVGLFTWVFGISVILWLFSYMGVKMPARQTETAFLYPYIRPIAPKVMDKAAVWVPKGLEEGKKWRSSADRLGRLN</sequence>
<feature type="transmembrane region" description="Helical" evidence="5">
    <location>
        <begin position="103"/>
        <end position="124"/>
    </location>
</feature>
<dbReference type="EMBL" id="CP001769">
    <property type="protein sequence ID" value="ADB40966.1"/>
    <property type="molecule type" value="Genomic_DNA"/>
</dbReference>
<evidence type="ECO:0000256" key="1">
    <source>
        <dbReference type="ARBA" id="ARBA00004141"/>
    </source>
</evidence>
<name>D2QCW0_SPILD</name>
<keyword evidence="2 5" id="KW-0812">Transmembrane</keyword>
<dbReference type="InterPro" id="IPR003825">
    <property type="entry name" value="Colicin-V_CvpA"/>
</dbReference>
<keyword evidence="4 5" id="KW-0472">Membrane</keyword>
<evidence type="ECO:0000256" key="3">
    <source>
        <dbReference type="ARBA" id="ARBA00022989"/>
    </source>
</evidence>
<keyword evidence="3 5" id="KW-1133">Transmembrane helix</keyword>
<dbReference type="AlphaFoldDB" id="D2QCW0"/>
<dbReference type="STRING" id="504472.Slin_4988"/>
<evidence type="ECO:0000313" key="7">
    <source>
        <dbReference type="Proteomes" id="UP000002028"/>
    </source>
</evidence>
<evidence type="ECO:0000256" key="5">
    <source>
        <dbReference type="SAM" id="Phobius"/>
    </source>
</evidence>
<feature type="transmembrane region" description="Helical" evidence="5">
    <location>
        <begin position="64"/>
        <end position="83"/>
    </location>
</feature>
<evidence type="ECO:0000256" key="2">
    <source>
        <dbReference type="ARBA" id="ARBA00022692"/>
    </source>
</evidence>
<dbReference type="KEGG" id="sli:Slin_4988"/>
<evidence type="ECO:0000313" key="6">
    <source>
        <dbReference type="EMBL" id="ADB40966.1"/>
    </source>
</evidence>
<organism evidence="6 7">
    <name type="scientific">Spirosoma linguale (strain ATCC 33905 / DSM 74 / LMG 10896 / Claus 1)</name>
    <dbReference type="NCBI Taxonomy" id="504472"/>
    <lineage>
        <taxon>Bacteria</taxon>
        <taxon>Pseudomonadati</taxon>
        <taxon>Bacteroidota</taxon>
        <taxon>Cytophagia</taxon>
        <taxon>Cytophagales</taxon>
        <taxon>Cytophagaceae</taxon>
        <taxon>Spirosoma</taxon>
    </lineage>
</organism>
<comment type="subcellular location">
    <subcellularLocation>
        <location evidence="1">Membrane</location>
        <topology evidence="1">Multi-pass membrane protein</topology>
    </subcellularLocation>
</comment>
<gene>
    <name evidence="6" type="ordered locus">Slin_4988</name>
</gene>
<dbReference type="PANTHER" id="PTHR37306:SF1">
    <property type="entry name" value="COLICIN V PRODUCTION PROTEIN"/>
    <property type="match status" value="1"/>
</dbReference>
<dbReference type="PANTHER" id="PTHR37306">
    <property type="entry name" value="COLICIN V PRODUCTION PROTEIN"/>
    <property type="match status" value="1"/>
</dbReference>
<reference evidence="6 7" key="1">
    <citation type="journal article" date="2010" name="Stand. Genomic Sci.">
        <title>Complete genome sequence of Spirosoma linguale type strain (1).</title>
        <authorList>
            <person name="Lail K."/>
            <person name="Sikorski J."/>
            <person name="Saunders E."/>
            <person name="Lapidus A."/>
            <person name="Glavina Del Rio T."/>
            <person name="Copeland A."/>
            <person name="Tice H."/>
            <person name="Cheng J.-F."/>
            <person name="Lucas S."/>
            <person name="Nolan M."/>
            <person name="Bruce D."/>
            <person name="Goodwin L."/>
            <person name="Pitluck S."/>
            <person name="Ivanova N."/>
            <person name="Mavromatis K."/>
            <person name="Ovchinnikova G."/>
            <person name="Pati A."/>
            <person name="Chen A."/>
            <person name="Palaniappan K."/>
            <person name="Land M."/>
            <person name="Hauser L."/>
            <person name="Chang Y.-J."/>
            <person name="Jeffries C.D."/>
            <person name="Chain P."/>
            <person name="Brettin T."/>
            <person name="Detter J.C."/>
            <person name="Schuetze A."/>
            <person name="Rohde M."/>
            <person name="Tindall B.J."/>
            <person name="Goeker M."/>
            <person name="Bristow J."/>
            <person name="Eisen J.A."/>
            <person name="Markowitz V."/>
            <person name="Hugenholtz P."/>
            <person name="Kyrpides N.C."/>
            <person name="Klenk H.-P."/>
            <person name="Chen F."/>
        </authorList>
    </citation>
    <scope>NUCLEOTIDE SEQUENCE [LARGE SCALE GENOMIC DNA]</scope>
    <source>
        <strain evidence="7">ATCC 33905 / DSM 74 / LMG 10896 / Claus 1</strain>
    </source>
</reference>
<protein>
    <submittedName>
        <fullName evidence="6">Colicin V production protein</fullName>
    </submittedName>
</protein>
<dbReference type="HOGENOM" id="CLU_092720_5_1_10"/>
<dbReference type="GO" id="GO:0016020">
    <property type="term" value="C:membrane"/>
    <property type="evidence" value="ECO:0007669"/>
    <property type="project" value="UniProtKB-SubCell"/>
</dbReference>
<proteinExistence type="predicted"/>
<dbReference type="Proteomes" id="UP000002028">
    <property type="component" value="Chromosome"/>
</dbReference>
<dbReference type="eggNOG" id="COG1286">
    <property type="taxonomic scope" value="Bacteria"/>
</dbReference>